<evidence type="ECO:0000313" key="4">
    <source>
        <dbReference type="EMBL" id="MFC4127436.1"/>
    </source>
</evidence>
<comment type="caution">
    <text evidence="4">The sequence shown here is derived from an EMBL/GenBank/DDBJ whole genome shotgun (WGS) entry which is preliminary data.</text>
</comment>
<keyword evidence="1" id="KW-0547">Nucleotide-binding</keyword>
<dbReference type="Gene3D" id="3.40.50.12780">
    <property type="entry name" value="N-terminal domain of ligase-like"/>
    <property type="match status" value="1"/>
</dbReference>
<dbReference type="EMBL" id="JBHSBA010000014">
    <property type="protein sequence ID" value="MFC4127436.1"/>
    <property type="molecule type" value="Genomic_DNA"/>
</dbReference>
<dbReference type="Pfam" id="PF00501">
    <property type="entry name" value="AMP-binding"/>
    <property type="match status" value="1"/>
</dbReference>
<dbReference type="InterPro" id="IPR042099">
    <property type="entry name" value="ANL_N_sf"/>
</dbReference>
<evidence type="ECO:0000259" key="3">
    <source>
        <dbReference type="Pfam" id="PF00501"/>
    </source>
</evidence>
<dbReference type="RefSeq" id="WP_378552820.1">
    <property type="nucleotide sequence ID" value="NZ_JBHSBA010000014.1"/>
</dbReference>
<protein>
    <submittedName>
        <fullName evidence="4">AMP-binding protein</fullName>
    </submittedName>
</protein>
<organism evidence="4 5">
    <name type="scientific">Nocardia rhizosphaerae</name>
    <dbReference type="NCBI Taxonomy" id="1691571"/>
    <lineage>
        <taxon>Bacteria</taxon>
        <taxon>Bacillati</taxon>
        <taxon>Actinomycetota</taxon>
        <taxon>Actinomycetes</taxon>
        <taxon>Mycobacteriales</taxon>
        <taxon>Nocardiaceae</taxon>
        <taxon>Nocardia</taxon>
    </lineage>
</organism>
<dbReference type="SUPFAM" id="SSF56801">
    <property type="entry name" value="Acetyl-CoA synthetase-like"/>
    <property type="match status" value="1"/>
</dbReference>
<gene>
    <name evidence="4" type="ORF">ACFOW8_21130</name>
</gene>
<evidence type="ECO:0000313" key="5">
    <source>
        <dbReference type="Proteomes" id="UP001595767"/>
    </source>
</evidence>
<keyword evidence="5" id="KW-1185">Reference proteome</keyword>
<evidence type="ECO:0000256" key="1">
    <source>
        <dbReference type="ARBA" id="ARBA00022741"/>
    </source>
</evidence>
<dbReference type="InterPro" id="IPR000873">
    <property type="entry name" value="AMP-dep_synth/lig_dom"/>
</dbReference>
<dbReference type="PANTHER" id="PTHR43272:SF33">
    <property type="entry name" value="AMP-BINDING DOMAIN-CONTAINING PROTEIN-RELATED"/>
    <property type="match status" value="1"/>
</dbReference>
<reference evidence="5" key="1">
    <citation type="journal article" date="2019" name="Int. J. Syst. Evol. Microbiol.">
        <title>The Global Catalogue of Microorganisms (GCM) 10K type strain sequencing project: providing services to taxonomists for standard genome sequencing and annotation.</title>
        <authorList>
            <consortium name="The Broad Institute Genomics Platform"/>
            <consortium name="The Broad Institute Genome Sequencing Center for Infectious Disease"/>
            <person name="Wu L."/>
            <person name="Ma J."/>
        </authorList>
    </citation>
    <scope>NUCLEOTIDE SEQUENCE [LARGE SCALE GENOMIC DNA]</scope>
    <source>
        <strain evidence="5">CGMCC 4.7204</strain>
    </source>
</reference>
<sequence>MTYTLAAALRDTLARHPERPAITYRAVHGWRTVTWHELGSLVADTCDRLDSFPVGQVVAVIAETDARYPILELALALTGRVTMPLYTTSSHDELRALVAAAPADAMVVGGGVSAPGIGSIPVHRLVDLVPLPGVDSAVEVLSADVEPFDSSDVLQRISGFDPPAQEPALYLQSTGTTAPAGLIELSGAAMAAAADVLADYPTQKHPRFLSFLPTAHISERLLTVYLAVRVAGHTWYGGGLADLQADLRDCRPTLLLAPPPLLRTIRQETETTAAGSAVGRWLVTAVERNVARILAAGRTGVTRRGLGSRLLGRSVRASTGLTSVREIFAGTSPLDASTHAWWEAVGLPVRNVYGQTQIAGAVSSTTLVGARLTGVGTPEKSVRVRIGDDDELLIDSPANFTRYVGPDGPERTTAAFTVDGWLRTGDRARLTEDGELEVIGRTQGVLGPPTAPLSAEVLVGQLAERFGSVDAVVAAPETRDSAVLYLAFRPELWTEADRNVESPMQALVMNDSRFGSVADALAVADPLGVVTAVCLLDGAFGMSTGEVGPTGKLRAWRIHQLRSSDLVARERMRIDALSVEPAS</sequence>
<evidence type="ECO:0000256" key="2">
    <source>
        <dbReference type="ARBA" id="ARBA00022840"/>
    </source>
</evidence>
<name>A0ABV8L993_9NOCA</name>
<accession>A0ABV8L993</accession>
<keyword evidence="2" id="KW-0067">ATP-binding</keyword>
<dbReference type="Proteomes" id="UP001595767">
    <property type="component" value="Unassembled WGS sequence"/>
</dbReference>
<proteinExistence type="predicted"/>
<dbReference type="PANTHER" id="PTHR43272">
    <property type="entry name" value="LONG-CHAIN-FATTY-ACID--COA LIGASE"/>
    <property type="match status" value="1"/>
</dbReference>
<feature type="domain" description="AMP-dependent synthetase/ligase" evidence="3">
    <location>
        <begin position="10"/>
        <end position="391"/>
    </location>
</feature>